<comment type="caution">
    <text evidence="15">The sequence shown here is derived from an EMBL/GenBank/DDBJ whole genome shotgun (WGS) entry which is preliminary data.</text>
</comment>
<name>A0AA38J7R3_9AGAR</name>
<dbReference type="Gene3D" id="1.20.5.1940">
    <property type="match status" value="1"/>
</dbReference>
<dbReference type="GO" id="GO:0043328">
    <property type="term" value="P:protein transport to vacuole involved in ubiquitin-dependent protein catabolic process via the multivesicular body sorting pathway"/>
    <property type="evidence" value="ECO:0007669"/>
    <property type="project" value="TreeGrafter"/>
</dbReference>
<dbReference type="InterPro" id="IPR050670">
    <property type="entry name" value="STAM"/>
</dbReference>
<feature type="compositionally biased region" description="Low complexity" evidence="12">
    <location>
        <begin position="714"/>
        <end position="741"/>
    </location>
</feature>
<feature type="region of interest" description="Disordered" evidence="12">
    <location>
        <begin position="180"/>
        <end position="248"/>
    </location>
</feature>
<feature type="compositionally biased region" description="Low complexity" evidence="12">
    <location>
        <begin position="858"/>
        <end position="900"/>
    </location>
</feature>
<dbReference type="InterPro" id="IPR008942">
    <property type="entry name" value="ENTH_VHS"/>
</dbReference>
<feature type="compositionally biased region" description="Low complexity" evidence="12">
    <location>
        <begin position="540"/>
        <end position="550"/>
    </location>
</feature>
<keyword evidence="7" id="KW-0813">Transport</keyword>
<dbReference type="EMBL" id="JANVFO010000098">
    <property type="protein sequence ID" value="KAJ3713495.1"/>
    <property type="molecule type" value="Genomic_DNA"/>
</dbReference>
<keyword evidence="9" id="KW-0653">Protein transport</keyword>
<dbReference type="SUPFAM" id="SSF89009">
    <property type="entry name" value="GAT-like domain"/>
    <property type="match status" value="1"/>
</dbReference>
<dbReference type="PROSITE" id="PS50330">
    <property type="entry name" value="UIM"/>
    <property type="match status" value="1"/>
</dbReference>
<evidence type="ECO:0000313" key="15">
    <source>
        <dbReference type="EMBL" id="KAJ3713495.1"/>
    </source>
</evidence>
<dbReference type="SUPFAM" id="SSF50044">
    <property type="entry name" value="SH3-domain"/>
    <property type="match status" value="1"/>
</dbReference>
<keyword evidence="10" id="KW-0472">Membrane</keyword>
<evidence type="ECO:0000256" key="2">
    <source>
        <dbReference type="ARBA" id="ARBA00004125"/>
    </source>
</evidence>
<evidence type="ECO:0000259" key="14">
    <source>
        <dbReference type="PROSITE" id="PS50179"/>
    </source>
</evidence>
<evidence type="ECO:0000256" key="7">
    <source>
        <dbReference type="ARBA" id="ARBA00022448"/>
    </source>
</evidence>
<gene>
    <name evidence="15" type="ORF">DFJ43DRAFT_1105116</name>
</gene>
<dbReference type="CDD" id="cd21386">
    <property type="entry name" value="GAT_Hse1"/>
    <property type="match status" value="1"/>
</dbReference>
<dbReference type="PRINTS" id="PR00452">
    <property type="entry name" value="SH3DOMAIN"/>
</dbReference>
<keyword evidence="6 11" id="KW-0728">SH3 domain</keyword>
<dbReference type="Proteomes" id="UP001176059">
    <property type="component" value="Unassembled WGS sequence"/>
</dbReference>
<dbReference type="CDD" id="cd16978">
    <property type="entry name" value="VHS_HSE1"/>
    <property type="match status" value="1"/>
</dbReference>
<dbReference type="InterPro" id="IPR001452">
    <property type="entry name" value="SH3_domain"/>
</dbReference>
<evidence type="ECO:0000256" key="11">
    <source>
        <dbReference type="PROSITE-ProRule" id="PRU00192"/>
    </source>
</evidence>
<proteinExistence type="inferred from homology"/>
<feature type="compositionally biased region" description="Basic and acidic residues" evidence="12">
    <location>
        <begin position="704"/>
        <end position="713"/>
    </location>
</feature>
<sequence length="962" mass="102497">MSGMFGGGGINPYDDIVAKTTDENLTSENWELILNLCDKVSDEGNEGARHVLSSLLKRLSHRNPNVQLYTLSLADALSKNCGLIVNREIASRAFTSGLEKLVTDRNTHDKVKKRALGLIKEWTEEWEGQDELGIMEECYLALKKKNYNFDAINELPPPAVDDEIRRREEEELQRVLEMSMQDRGGYSSSSWAQPSGAGSSSSQSNGANRNGYVPSANPSAASSYAQSPATTTTTTTNSTSNEPARGTAGIISSLGSMTIGSSTSLNSTLSTTKRSNRVRALHPFTPTEPGELAFSAGDIITVVDRNYKDWWRGQLRGRTGIFPVNYVEVLPPPDEAELARESQQEAAVFAEATNVERLLEMLRDLDRQQQEYNNSRAQSTPPSRLADNDELQELYRSCMALRPKIVKLIEKYSQKRADLVSMNETFVRARGIFERLMEESLAGYGGGGVYPPNVYGGGYPTAGPLSPSSYGAPQLGYHPTPTPGPYPQAYPGPVQGPVQAPTASSPVLEGVVPPGVGPGVTQGVVGQGQQPISAYEALYGQRGSQQQGGRYPFQGQGTPGVLGLQGPAGQGVHVSALQAYPQQQPQPGQTQQAQAQQQPQLAVQQTNTQSLPQAQPSSQQSHQVQPRPAQQQQSQPQPQPAQQSSSSPSGPPPYIYSPTTTYPDPNVQAWAQYYAQGGKDSTGAVYFVSVPGVKEPPEGTLAVEQRRDQEAQEVHGVQQTEQVQQVQQTQLQSSPAQTQTQPSYGNSPYGPNPHQAIDASSYPSETTASTGNTSTSSLPLPYPGSDSAHVPASRSSTIDSSFSTATGGSLPNPYGAIGGGDTNTGTAPGASESLERSSSLPYPGDAAPLPIMNQNVISSGSVSPSSPHANSYSHSYHNTNPSNYSSSSLSSSLPLRQSSTSPPPGIPPTSFITNAASPPLPLSTSNVAISNSPQISTSTPSWLLPKMGQGHFVNPAAGTRTD</sequence>
<comment type="similarity">
    <text evidence="3">Belongs to the STAM family.</text>
</comment>
<evidence type="ECO:0000256" key="6">
    <source>
        <dbReference type="ARBA" id="ARBA00022443"/>
    </source>
</evidence>
<dbReference type="InterPro" id="IPR036028">
    <property type="entry name" value="SH3-like_dom_sf"/>
</dbReference>
<dbReference type="InterPro" id="IPR003903">
    <property type="entry name" value="UIM_dom"/>
</dbReference>
<dbReference type="Pfam" id="PF00790">
    <property type="entry name" value="VHS"/>
    <property type="match status" value="1"/>
</dbReference>
<dbReference type="PROSITE" id="PS50002">
    <property type="entry name" value="SH3"/>
    <property type="match status" value="1"/>
</dbReference>
<evidence type="ECO:0000256" key="12">
    <source>
        <dbReference type="SAM" id="MobiDB-lite"/>
    </source>
</evidence>
<evidence type="ECO:0000256" key="8">
    <source>
        <dbReference type="ARBA" id="ARBA00022753"/>
    </source>
</evidence>
<dbReference type="InterPro" id="IPR004152">
    <property type="entry name" value="GAT_dom"/>
</dbReference>
<reference evidence="15" key="2">
    <citation type="journal article" date="2023" name="Proc. Natl. Acad. Sci. U.S.A.">
        <title>A global phylogenomic analysis of the shiitake genus Lentinula.</title>
        <authorList>
            <person name="Sierra-Patev S."/>
            <person name="Min B."/>
            <person name="Naranjo-Ortiz M."/>
            <person name="Looney B."/>
            <person name="Konkel Z."/>
            <person name="Slot J.C."/>
            <person name="Sakamoto Y."/>
            <person name="Steenwyk J.L."/>
            <person name="Rokas A."/>
            <person name="Carro J."/>
            <person name="Camarero S."/>
            <person name="Ferreira P."/>
            <person name="Molpeceres G."/>
            <person name="Ruiz-Duenas F.J."/>
            <person name="Serrano A."/>
            <person name="Henrissat B."/>
            <person name="Drula E."/>
            <person name="Hughes K.W."/>
            <person name="Mata J.L."/>
            <person name="Ishikawa N.K."/>
            <person name="Vargas-Isla R."/>
            <person name="Ushijima S."/>
            <person name="Smith C.A."/>
            <person name="Donoghue J."/>
            <person name="Ahrendt S."/>
            <person name="Andreopoulos W."/>
            <person name="He G."/>
            <person name="LaButti K."/>
            <person name="Lipzen A."/>
            <person name="Ng V."/>
            <person name="Riley R."/>
            <person name="Sandor L."/>
            <person name="Barry K."/>
            <person name="Martinez A.T."/>
            <person name="Xiao Y."/>
            <person name="Gibbons J.G."/>
            <person name="Terashima K."/>
            <person name="Grigoriev I.V."/>
            <person name="Hibbett D."/>
        </authorList>
    </citation>
    <scope>NUCLEOTIDE SEQUENCE</scope>
    <source>
        <strain evidence="15">ET3784</strain>
    </source>
</reference>
<dbReference type="InterPro" id="IPR002014">
    <property type="entry name" value="VHS_dom"/>
</dbReference>
<evidence type="ECO:0000256" key="10">
    <source>
        <dbReference type="ARBA" id="ARBA00023136"/>
    </source>
</evidence>
<evidence type="ECO:0000313" key="16">
    <source>
        <dbReference type="Proteomes" id="UP001176059"/>
    </source>
</evidence>
<dbReference type="Pfam" id="PF03127">
    <property type="entry name" value="GAT"/>
    <property type="match status" value="1"/>
</dbReference>
<evidence type="ECO:0000256" key="5">
    <source>
        <dbReference type="ARBA" id="ARBA00018978"/>
    </source>
</evidence>
<dbReference type="PANTHER" id="PTHR45929:SF3">
    <property type="entry name" value="JAK PATHWAY SIGNAL TRANSDUCTION ADAPTOR MOLECULE"/>
    <property type="match status" value="1"/>
</dbReference>
<feature type="compositionally biased region" description="Low complexity" evidence="12">
    <location>
        <begin position="793"/>
        <end position="806"/>
    </location>
</feature>
<dbReference type="AlphaFoldDB" id="A0AA38J7R3"/>
<comment type="function">
    <text evidence="1">Component of the ESCRT-0 complex which is the sorting receptor for ubiquitinated cargo proteins at the multivesicular body (MVB).</text>
</comment>
<feature type="compositionally biased region" description="Low complexity" evidence="12">
    <location>
        <begin position="581"/>
        <end position="648"/>
    </location>
</feature>
<feature type="region of interest" description="Disordered" evidence="12">
    <location>
        <begin position="690"/>
        <end position="962"/>
    </location>
</feature>
<evidence type="ECO:0000256" key="4">
    <source>
        <dbReference type="ARBA" id="ARBA00017923"/>
    </source>
</evidence>
<dbReference type="GO" id="GO:0035091">
    <property type="term" value="F:phosphatidylinositol binding"/>
    <property type="evidence" value="ECO:0007669"/>
    <property type="project" value="InterPro"/>
</dbReference>
<evidence type="ECO:0000256" key="3">
    <source>
        <dbReference type="ARBA" id="ARBA00009666"/>
    </source>
</evidence>
<protein>
    <recommendedName>
        <fullName evidence="4">Class E vacuolar protein-sorting machinery protein HSE1</fullName>
    </recommendedName>
    <alternativeName>
        <fullName evidence="5">Class E vacuolar protein-sorting machinery protein hse1</fullName>
    </alternativeName>
</protein>
<dbReference type="GO" id="GO:0033565">
    <property type="term" value="C:ESCRT-0 complex"/>
    <property type="evidence" value="ECO:0007669"/>
    <property type="project" value="TreeGrafter"/>
</dbReference>
<feature type="domain" description="VHS" evidence="14">
    <location>
        <begin position="20"/>
        <end position="150"/>
    </location>
</feature>
<accession>A0AA38J7R3</accession>
<dbReference type="GO" id="GO:0043130">
    <property type="term" value="F:ubiquitin binding"/>
    <property type="evidence" value="ECO:0007669"/>
    <property type="project" value="InterPro"/>
</dbReference>
<dbReference type="CDD" id="cd11805">
    <property type="entry name" value="SH3_GRB2_like_C"/>
    <property type="match status" value="1"/>
</dbReference>
<evidence type="ECO:0000259" key="13">
    <source>
        <dbReference type="PROSITE" id="PS50002"/>
    </source>
</evidence>
<dbReference type="Gene3D" id="1.25.40.90">
    <property type="match status" value="1"/>
</dbReference>
<dbReference type="PROSITE" id="PS50179">
    <property type="entry name" value="VHS"/>
    <property type="match status" value="1"/>
</dbReference>
<feature type="compositionally biased region" description="Low complexity" evidence="12">
    <location>
        <begin position="184"/>
        <end position="241"/>
    </location>
</feature>
<dbReference type="SUPFAM" id="SSF48464">
    <property type="entry name" value="ENTH/VHS domain"/>
    <property type="match status" value="1"/>
</dbReference>
<dbReference type="FunFam" id="2.30.30.40:FF:000072">
    <property type="entry name" value="Unconventional Myosin IB"/>
    <property type="match status" value="1"/>
</dbReference>
<dbReference type="Pfam" id="PF14604">
    <property type="entry name" value="SH3_9"/>
    <property type="match status" value="1"/>
</dbReference>
<feature type="compositionally biased region" description="Low complexity" evidence="12">
    <location>
        <begin position="764"/>
        <end position="777"/>
    </location>
</feature>
<evidence type="ECO:0000256" key="1">
    <source>
        <dbReference type="ARBA" id="ARBA00002654"/>
    </source>
</evidence>
<evidence type="ECO:0000256" key="9">
    <source>
        <dbReference type="ARBA" id="ARBA00022927"/>
    </source>
</evidence>
<keyword evidence="16" id="KW-1185">Reference proteome</keyword>
<dbReference type="Gene3D" id="2.30.30.40">
    <property type="entry name" value="SH3 Domains"/>
    <property type="match status" value="1"/>
</dbReference>
<dbReference type="GO" id="GO:0010008">
    <property type="term" value="C:endosome membrane"/>
    <property type="evidence" value="ECO:0007669"/>
    <property type="project" value="UniProtKB-SubCell"/>
</dbReference>
<reference evidence="15" key="1">
    <citation type="submission" date="2022-08" db="EMBL/GenBank/DDBJ databases">
        <authorList>
            <consortium name="DOE Joint Genome Institute"/>
            <person name="Min B."/>
            <person name="Sierra-Patev S."/>
            <person name="Naranjo-Ortiz M."/>
            <person name="Looney B."/>
            <person name="Konkel Z."/>
            <person name="Slot J.C."/>
            <person name="Sakamoto Y."/>
            <person name="Steenwyk J.L."/>
            <person name="Rokas A."/>
            <person name="Carro J."/>
            <person name="Camarero S."/>
            <person name="Ferreira P."/>
            <person name="Molpeceres G."/>
            <person name="Ruiz-duenas F.J."/>
            <person name="Serrano A."/>
            <person name="Henrissat B."/>
            <person name="Drula E."/>
            <person name="Hughes K.W."/>
            <person name="Mata J.L."/>
            <person name="Ishikawa N.K."/>
            <person name="Vargas-Isla R."/>
            <person name="Ushijima S."/>
            <person name="Smith C.A."/>
            <person name="Ahrendt S."/>
            <person name="Andreopoulos W."/>
            <person name="He G."/>
            <person name="LaButti K."/>
            <person name="Lipzen A."/>
            <person name="Ng V."/>
            <person name="Riley R."/>
            <person name="Sandor L."/>
            <person name="Barry K."/>
            <person name="Martinez A.T."/>
            <person name="Xiao Y."/>
            <person name="Gibbons J.G."/>
            <person name="Terashima K."/>
            <person name="Hibbett D.S."/>
            <person name="Grigoriev I.V."/>
        </authorList>
    </citation>
    <scope>NUCLEOTIDE SEQUENCE</scope>
    <source>
        <strain evidence="15">ET3784</strain>
    </source>
</reference>
<organism evidence="15 16">
    <name type="scientific">Lentinula guzmanii</name>
    <dbReference type="NCBI Taxonomy" id="2804957"/>
    <lineage>
        <taxon>Eukaryota</taxon>
        <taxon>Fungi</taxon>
        <taxon>Dikarya</taxon>
        <taxon>Basidiomycota</taxon>
        <taxon>Agaricomycotina</taxon>
        <taxon>Agaricomycetes</taxon>
        <taxon>Agaricomycetidae</taxon>
        <taxon>Agaricales</taxon>
        <taxon>Marasmiineae</taxon>
        <taxon>Omphalotaceae</taxon>
        <taxon>Lentinula</taxon>
    </lineage>
</organism>
<dbReference type="SMART" id="SM00288">
    <property type="entry name" value="VHS"/>
    <property type="match status" value="1"/>
</dbReference>
<dbReference type="SMART" id="SM00326">
    <property type="entry name" value="SH3"/>
    <property type="match status" value="1"/>
</dbReference>
<feature type="region of interest" description="Disordered" evidence="12">
    <location>
        <begin position="540"/>
        <end position="568"/>
    </location>
</feature>
<keyword evidence="8" id="KW-0967">Endosome</keyword>
<feature type="compositionally biased region" description="Polar residues" evidence="12">
    <location>
        <begin position="911"/>
        <end position="941"/>
    </location>
</feature>
<dbReference type="PANTHER" id="PTHR45929">
    <property type="entry name" value="JAK PATHWAY SIGNAL TRANSDUCTION ADAPTOR MOLECULE"/>
    <property type="match status" value="1"/>
</dbReference>
<feature type="region of interest" description="Disordered" evidence="12">
    <location>
        <begin position="581"/>
        <end position="665"/>
    </location>
</feature>
<feature type="domain" description="SH3" evidence="13">
    <location>
        <begin position="273"/>
        <end position="332"/>
    </location>
</feature>
<comment type="subcellular location">
    <subcellularLocation>
        <location evidence="2">Endosome membrane</location>
        <topology evidence="2">Peripheral membrane protein</topology>
        <orientation evidence="2">Cytoplasmic side</orientation>
    </subcellularLocation>
</comment>